<reference evidence="3" key="4">
    <citation type="submission" date="2025-08" db="UniProtKB">
        <authorList>
            <consortium name="Ensembl"/>
        </authorList>
    </citation>
    <scope>IDENTIFICATION</scope>
</reference>
<dbReference type="GO" id="GO:0008168">
    <property type="term" value="F:methyltransferase activity"/>
    <property type="evidence" value="ECO:0007669"/>
    <property type="project" value="UniProtKB-KW"/>
</dbReference>
<dbReference type="SUPFAM" id="SSF53335">
    <property type="entry name" value="S-adenosyl-L-methionine-dependent methyltransferases"/>
    <property type="match status" value="1"/>
</dbReference>
<accession>A0A4W3JSN5</accession>
<dbReference type="CDD" id="cd02440">
    <property type="entry name" value="AdoMet_MTases"/>
    <property type="match status" value="1"/>
</dbReference>
<dbReference type="Pfam" id="PF10294">
    <property type="entry name" value="Methyltransf_16"/>
    <property type="match status" value="1"/>
</dbReference>
<dbReference type="Proteomes" id="UP000314986">
    <property type="component" value="Unassembled WGS sequence"/>
</dbReference>
<dbReference type="PANTHER" id="PTHR14614">
    <property type="entry name" value="HEPATOCELLULAR CARCINOMA-ASSOCIATED ANTIGEN"/>
    <property type="match status" value="1"/>
</dbReference>
<dbReference type="InParanoid" id="A0A4W3JSN5"/>
<dbReference type="Ensembl" id="ENSCMIT00000041703.1">
    <property type="protein sequence ID" value="ENSCMIP00000041123.1"/>
    <property type="gene ID" value="ENSCMIG00000017142.1"/>
</dbReference>
<keyword evidence="1" id="KW-0808">Transferase</keyword>
<dbReference type="InterPro" id="IPR029063">
    <property type="entry name" value="SAM-dependent_MTases_sf"/>
</dbReference>
<evidence type="ECO:0000313" key="3">
    <source>
        <dbReference type="Ensembl" id="ENSCMIP00000041123.1"/>
    </source>
</evidence>
<dbReference type="PANTHER" id="PTHR14614:SF5">
    <property type="entry name" value="EEF1A LYSINE METHYLTRANSFERASE 3"/>
    <property type="match status" value="1"/>
</dbReference>
<dbReference type="GO" id="GO:0005829">
    <property type="term" value="C:cytosol"/>
    <property type="evidence" value="ECO:0007669"/>
    <property type="project" value="TreeGrafter"/>
</dbReference>
<dbReference type="GO" id="GO:0032991">
    <property type="term" value="C:protein-containing complex"/>
    <property type="evidence" value="ECO:0007669"/>
    <property type="project" value="TreeGrafter"/>
</dbReference>
<proteinExistence type="predicted"/>
<sequence>MSAHPEEVSSDDDLVSDVTFSVNRYHFGGFALKIKENTESYVGSHVWKAGIVLCEYFEKEKISFAGKKVIELGSGTGIVGILAVLLGGDVTFTDKSFILKRTKQNISANLPPSCKKRTKVCVLSWGDDQKNFPSNYDVILGADIVYCRSAYPFLLQTLKHLSNEMTTIYISSEMRPNLVSSIFHEKQLPPQFNYETVHRKESENIVVYKLTKK</sequence>
<keyword evidence="4" id="KW-1185">Reference proteome</keyword>
<keyword evidence="2" id="KW-0949">S-adenosyl-L-methionine</keyword>
<dbReference type="STRING" id="7868.ENSCMIP00000041123"/>
<dbReference type="Gene3D" id="3.40.50.150">
    <property type="entry name" value="Vaccinia Virus protein VP39"/>
    <property type="match status" value="1"/>
</dbReference>
<protein>
    <submittedName>
        <fullName evidence="3">Uncharacterized protein</fullName>
    </submittedName>
</protein>
<dbReference type="GeneTree" id="ENSGT00940000161297"/>
<reference evidence="4" key="2">
    <citation type="journal article" date="2007" name="PLoS Biol.">
        <title>Survey sequencing and comparative analysis of the elephant shark (Callorhinchus milii) genome.</title>
        <authorList>
            <person name="Venkatesh B."/>
            <person name="Kirkness E.F."/>
            <person name="Loh Y.H."/>
            <person name="Halpern A.L."/>
            <person name="Lee A.P."/>
            <person name="Johnson J."/>
            <person name="Dandona N."/>
            <person name="Viswanathan L.D."/>
            <person name="Tay A."/>
            <person name="Venter J.C."/>
            <person name="Strausberg R.L."/>
            <person name="Brenner S."/>
        </authorList>
    </citation>
    <scope>NUCLEOTIDE SEQUENCE [LARGE SCALE GENOMIC DNA]</scope>
</reference>
<reference evidence="4" key="3">
    <citation type="journal article" date="2014" name="Nature">
        <title>Elephant shark genome provides unique insights into gnathostome evolution.</title>
        <authorList>
            <consortium name="International Elephant Shark Genome Sequencing Consortium"/>
            <person name="Venkatesh B."/>
            <person name="Lee A.P."/>
            <person name="Ravi V."/>
            <person name="Maurya A.K."/>
            <person name="Lian M.M."/>
            <person name="Swann J.B."/>
            <person name="Ohta Y."/>
            <person name="Flajnik M.F."/>
            <person name="Sutoh Y."/>
            <person name="Kasahara M."/>
            <person name="Hoon S."/>
            <person name="Gangu V."/>
            <person name="Roy S.W."/>
            <person name="Irimia M."/>
            <person name="Korzh V."/>
            <person name="Kondrychyn I."/>
            <person name="Lim Z.W."/>
            <person name="Tay B.H."/>
            <person name="Tohari S."/>
            <person name="Kong K.W."/>
            <person name="Ho S."/>
            <person name="Lorente-Galdos B."/>
            <person name="Quilez J."/>
            <person name="Marques-Bonet T."/>
            <person name="Raney B.J."/>
            <person name="Ingham P.W."/>
            <person name="Tay A."/>
            <person name="Hillier L.W."/>
            <person name="Minx P."/>
            <person name="Boehm T."/>
            <person name="Wilson R.K."/>
            <person name="Brenner S."/>
            <person name="Warren W.C."/>
        </authorList>
    </citation>
    <scope>NUCLEOTIDE SEQUENCE [LARGE SCALE GENOMIC DNA]</scope>
</reference>
<dbReference type="GO" id="GO:0032259">
    <property type="term" value="P:methylation"/>
    <property type="evidence" value="ECO:0007669"/>
    <property type="project" value="UniProtKB-KW"/>
</dbReference>
<reference evidence="4" key="1">
    <citation type="journal article" date="2006" name="Science">
        <title>Ancient noncoding elements conserved in the human genome.</title>
        <authorList>
            <person name="Venkatesh B."/>
            <person name="Kirkness E.F."/>
            <person name="Loh Y.H."/>
            <person name="Halpern A.L."/>
            <person name="Lee A.P."/>
            <person name="Johnson J."/>
            <person name="Dandona N."/>
            <person name="Viswanathan L.D."/>
            <person name="Tay A."/>
            <person name="Venter J.C."/>
            <person name="Strausberg R.L."/>
            <person name="Brenner S."/>
        </authorList>
    </citation>
    <scope>NUCLEOTIDE SEQUENCE [LARGE SCALE GENOMIC DNA]</scope>
</reference>
<evidence type="ECO:0000256" key="1">
    <source>
        <dbReference type="ARBA" id="ARBA00022603"/>
    </source>
</evidence>
<keyword evidence="1" id="KW-0489">Methyltransferase</keyword>
<dbReference type="InterPro" id="IPR019410">
    <property type="entry name" value="Methyltransf_16"/>
</dbReference>
<dbReference type="OMA" id="YISSEMR"/>
<name>A0A4W3JSN5_CALMI</name>
<evidence type="ECO:0000313" key="4">
    <source>
        <dbReference type="Proteomes" id="UP000314986"/>
    </source>
</evidence>
<dbReference type="AlphaFoldDB" id="A0A4W3JSN5"/>
<evidence type="ECO:0000256" key="2">
    <source>
        <dbReference type="ARBA" id="ARBA00022691"/>
    </source>
</evidence>
<reference evidence="3" key="5">
    <citation type="submission" date="2025-09" db="UniProtKB">
        <authorList>
            <consortium name="Ensembl"/>
        </authorList>
    </citation>
    <scope>IDENTIFICATION</scope>
</reference>
<organism evidence="3 4">
    <name type="scientific">Callorhinchus milii</name>
    <name type="common">Ghost shark</name>
    <dbReference type="NCBI Taxonomy" id="7868"/>
    <lineage>
        <taxon>Eukaryota</taxon>
        <taxon>Metazoa</taxon>
        <taxon>Chordata</taxon>
        <taxon>Craniata</taxon>
        <taxon>Vertebrata</taxon>
        <taxon>Chondrichthyes</taxon>
        <taxon>Holocephali</taxon>
        <taxon>Chimaeriformes</taxon>
        <taxon>Callorhinchidae</taxon>
        <taxon>Callorhinchus</taxon>
    </lineage>
</organism>